<reference evidence="3" key="1">
    <citation type="submission" date="2021-01" db="EMBL/GenBank/DDBJ databases">
        <title>Whole genome shotgun sequence of Actinocatenispora rupis NBRC 107355.</title>
        <authorList>
            <person name="Komaki H."/>
            <person name="Tamura T."/>
        </authorList>
    </citation>
    <scope>NUCLEOTIDE SEQUENCE</scope>
    <source>
        <strain evidence="3">NBRC 107355</strain>
    </source>
</reference>
<evidence type="ECO:0000256" key="2">
    <source>
        <dbReference type="SAM" id="Phobius"/>
    </source>
</evidence>
<feature type="transmembrane region" description="Helical" evidence="2">
    <location>
        <begin position="81"/>
        <end position="98"/>
    </location>
</feature>
<feature type="region of interest" description="Disordered" evidence="1">
    <location>
        <begin position="1"/>
        <end position="25"/>
    </location>
</feature>
<evidence type="ECO:0000256" key="1">
    <source>
        <dbReference type="SAM" id="MobiDB-lite"/>
    </source>
</evidence>
<keyword evidence="4" id="KW-1185">Reference proteome</keyword>
<accession>A0A8J3J6D7</accession>
<dbReference type="AlphaFoldDB" id="A0A8J3J6D7"/>
<dbReference type="EMBL" id="BOMB01000021">
    <property type="protein sequence ID" value="GID12797.1"/>
    <property type="molecule type" value="Genomic_DNA"/>
</dbReference>
<sequence>MLIRMADGGTSDGSGPSAEEVAGSLAARRALGPDAEDAVIEAFLERTGQAIDKRVDARLQQVPPPPPLPNMPLPHTDHTPFVLAIVSLGAGIPLTGIATQFKGAGLVAVAMVWIGIAMINLIYNRYRR</sequence>
<keyword evidence="2" id="KW-0472">Membrane</keyword>
<feature type="transmembrane region" description="Helical" evidence="2">
    <location>
        <begin position="104"/>
        <end position="123"/>
    </location>
</feature>
<name>A0A8J3J6D7_9ACTN</name>
<protein>
    <submittedName>
        <fullName evidence="3">Uncharacterized protein</fullName>
    </submittedName>
</protein>
<evidence type="ECO:0000313" key="4">
    <source>
        <dbReference type="Proteomes" id="UP000612808"/>
    </source>
</evidence>
<keyword evidence="2" id="KW-0812">Transmembrane</keyword>
<comment type="caution">
    <text evidence="3">The sequence shown here is derived from an EMBL/GenBank/DDBJ whole genome shotgun (WGS) entry which is preliminary data.</text>
</comment>
<evidence type="ECO:0000313" key="3">
    <source>
        <dbReference type="EMBL" id="GID12797.1"/>
    </source>
</evidence>
<keyword evidence="2" id="KW-1133">Transmembrane helix</keyword>
<proteinExistence type="predicted"/>
<organism evidence="3 4">
    <name type="scientific">Actinocatenispora rupis</name>
    <dbReference type="NCBI Taxonomy" id="519421"/>
    <lineage>
        <taxon>Bacteria</taxon>
        <taxon>Bacillati</taxon>
        <taxon>Actinomycetota</taxon>
        <taxon>Actinomycetes</taxon>
        <taxon>Micromonosporales</taxon>
        <taxon>Micromonosporaceae</taxon>
        <taxon>Actinocatenispora</taxon>
    </lineage>
</organism>
<dbReference type="Proteomes" id="UP000612808">
    <property type="component" value="Unassembled WGS sequence"/>
</dbReference>
<gene>
    <name evidence="3" type="ORF">Aru02nite_36860</name>
</gene>